<dbReference type="Proteomes" id="UP000244827">
    <property type="component" value="Segment"/>
</dbReference>
<evidence type="ECO:0000313" key="2">
    <source>
        <dbReference type="Proteomes" id="UP000244827"/>
    </source>
</evidence>
<dbReference type="EMBL" id="MF893340">
    <property type="protein sequence ID" value="ATN92843.1"/>
    <property type="molecule type" value="Genomic_DNA"/>
</dbReference>
<sequence length="145" mass="16284">MTTERGKYINTTTENGRITLRDVILVSVTNKYGYENEPEKQNSYQGFDIEFVDGPLNDIQQLAAFADLLANLPEDGAFSMDAEELEEFLKEWASEVAEGAELPFTFTDGSGRSQTYTPASLWEASGSCSEWEQSAQYGYDYGWNL</sequence>
<evidence type="ECO:0000313" key="1">
    <source>
        <dbReference type="EMBL" id="ATN92843.1"/>
    </source>
</evidence>
<protein>
    <submittedName>
        <fullName evidence="1">Uncharacterized protein</fullName>
    </submittedName>
</protein>
<keyword evidence="2" id="KW-1185">Reference proteome</keyword>
<organism evidence="1 2">
    <name type="scientific">Pseudomonas phage PPSC2</name>
    <dbReference type="NCBI Taxonomy" id="2041350"/>
    <lineage>
        <taxon>Viruses</taxon>
        <taxon>Duplodnaviria</taxon>
        <taxon>Heunggongvirae</taxon>
        <taxon>Uroviricota</taxon>
        <taxon>Caudoviricetes</taxon>
        <taxon>Vandenendeviridae</taxon>
        <taxon>Gorskivirinae</taxon>
        <taxon>Shenlongvirus</taxon>
        <taxon>Shenlongvirus PPSC2</taxon>
    </lineage>
</organism>
<gene>
    <name evidence="1" type="ORF">PPSC2_80</name>
</gene>
<accession>A0A2R2YAZ4</accession>
<proteinExistence type="predicted"/>
<name>A0A2R2YAZ4_9CAUD</name>
<reference evidence="1 2" key="1">
    <citation type="journal article" date="2018" name="Arch. Virol.">
        <title>Genomic characterization and phylogenetic analysis of the novel Pseudomonas phage PPSC2.</title>
        <authorList>
            <person name="Wu X."/>
            <person name="Wu Y."/>
            <person name="Tang Y."/>
            <person name="Gan B."/>
        </authorList>
    </citation>
    <scope>NUCLEOTIDE SEQUENCE [LARGE SCALE GENOMIC DNA]</scope>
</reference>